<dbReference type="EC" id="5.4.99.25" evidence="5"/>
<dbReference type="RefSeq" id="WP_073373285.1">
    <property type="nucleotide sequence ID" value="NZ_FQXS01000002.1"/>
</dbReference>
<dbReference type="Pfam" id="PF01509">
    <property type="entry name" value="TruB_N"/>
    <property type="match status" value="1"/>
</dbReference>
<evidence type="ECO:0000313" key="8">
    <source>
        <dbReference type="EMBL" id="SHH44514.1"/>
    </source>
</evidence>
<keyword evidence="3 5" id="KW-0819">tRNA processing</keyword>
<dbReference type="SUPFAM" id="SSF55120">
    <property type="entry name" value="Pseudouridine synthase"/>
    <property type="match status" value="1"/>
</dbReference>
<dbReference type="OrthoDB" id="9802309at2"/>
<dbReference type="GO" id="GO:0160148">
    <property type="term" value="F:tRNA pseudouridine(55) synthase activity"/>
    <property type="evidence" value="ECO:0007669"/>
    <property type="project" value="UniProtKB-EC"/>
</dbReference>
<dbReference type="InterPro" id="IPR002501">
    <property type="entry name" value="PsdUridine_synth_N"/>
</dbReference>
<feature type="domain" description="Pseudouridine synthase II N-terminal" evidence="6">
    <location>
        <begin position="28"/>
        <end position="183"/>
    </location>
</feature>
<feature type="active site" description="Nucleophile" evidence="5">
    <location>
        <position position="43"/>
    </location>
</feature>
<feature type="domain" description="tRNA pseudouridylate synthase B C-terminal" evidence="7">
    <location>
        <begin position="184"/>
        <end position="224"/>
    </location>
</feature>
<evidence type="ECO:0000256" key="5">
    <source>
        <dbReference type="HAMAP-Rule" id="MF_01080"/>
    </source>
</evidence>
<dbReference type="Proteomes" id="UP000184139">
    <property type="component" value="Unassembled WGS sequence"/>
</dbReference>
<name>A0A1M5T117_9BACT</name>
<evidence type="ECO:0000259" key="7">
    <source>
        <dbReference type="Pfam" id="PF16198"/>
    </source>
</evidence>
<dbReference type="GO" id="GO:0003723">
    <property type="term" value="F:RNA binding"/>
    <property type="evidence" value="ECO:0007669"/>
    <property type="project" value="InterPro"/>
</dbReference>
<dbReference type="STRING" id="1121409.SAMN02745124_00547"/>
<comment type="catalytic activity">
    <reaction evidence="1 5">
        <text>uridine(55) in tRNA = pseudouridine(55) in tRNA</text>
        <dbReference type="Rhea" id="RHEA:42532"/>
        <dbReference type="Rhea" id="RHEA-COMP:10101"/>
        <dbReference type="Rhea" id="RHEA-COMP:10102"/>
        <dbReference type="ChEBI" id="CHEBI:65314"/>
        <dbReference type="ChEBI" id="CHEBI:65315"/>
        <dbReference type="EC" id="5.4.99.25"/>
    </reaction>
</comment>
<dbReference type="Gene3D" id="3.30.2350.10">
    <property type="entry name" value="Pseudouridine synthase"/>
    <property type="match status" value="1"/>
</dbReference>
<dbReference type="CDD" id="cd02573">
    <property type="entry name" value="PseudoU_synth_EcTruB"/>
    <property type="match status" value="1"/>
</dbReference>
<protein>
    <recommendedName>
        <fullName evidence="5">tRNA pseudouridine synthase B</fullName>
        <ecNumber evidence="5">5.4.99.25</ecNumber>
    </recommendedName>
    <alternativeName>
        <fullName evidence="5">tRNA pseudouridine(55) synthase</fullName>
        <shortName evidence="5">Psi55 synthase</shortName>
    </alternativeName>
    <alternativeName>
        <fullName evidence="5">tRNA pseudouridylate synthase</fullName>
    </alternativeName>
    <alternativeName>
        <fullName evidence="5">tRNA-uridine isomerase</fullName>
    </alternativeName>
</protein>
<dbReference type="PANTHER" id="PTHR13767:SF2">
    <property type="entry name" value="PSEUDOURIDYLATE SYNTHASE TRUB1"/>
    <property type="match status" value="1"/>
</dbReference>
<comment type="similarity">
    <text evidence="2 5">Belongs to the pseudouridine synthase TruB family. Type 1 subfamily.</text>
</comment>
<evidence type="ECO:0000256" key="1">
    <source>
        <dbReference type="ARBA" id="ARBA00000385"/>
    </source>
</evidence>
<evidence type="ECO:0000256" key="2">
    <source>
        <dbReference type="ARBA" id="ARBA00005642"/>
    </source>
</evidence>
<accession>A0A1M5T117</accession>
<dbReference type="PANTHER" id="PTHR13767">
    <property type="entry name" value="TRNA-PSEUDOURIDINE SYNTHASE"/>
    <property type="match status" value="1"/>
</dbReference>
<dbReference type="NCBIfam" id="TIGR00431">
    <property type="entry name" value="TruB"/>
    <property type="match status" value="1"/>
</dbReference>
<dbReference type="HAMAP" id="MF_01080">
    <property type="entry name" value="TruB_bact"/>
    <property type="match status" value="1"/>
</dbReference>
<evidence type="ECO:0000259" key="6">
    <source>
        <dbReference type="Pfam" id="PF01509"/>
    </source>
</evidence>
<dbReference type="InterPro" id="IPR020103">
    <property type="entry name" value="PsdUridine_synth_cat_dom_sf"/>
</dbReference>
<comment type="function">
    <text evidence="5">Responsible for synthesis of pseudouridine from uracil-55 in the psi GC loop of transfer RNAs.</text>
</comment>
<dbReference type="AlphaFoldDB" id="A0A1M5T117"/>
<dbReference type="InterPro" id="IPR032819">
    <property type="entry name" value="TruB_C"/>
</dbReference>
<evidence type="ECO:0000256" key="3">
    <source>
        <dbReference type="ARBA" id="ARBA00022694"/>
    </source>
</evidence>
<proteinExistence type="inferred from homology"/>
<gene>
    <name evidence="5" type="primary">truB</name>
    <name evidence="8" type="ORF">SAMN02745124_00547</name>
</gene>
<dbReference type="Pfam" id="PF16198">
    <property type="entry name" value="TruB_C_2"/>
    <property type="match status" value="1"/>
</dbReference>
<keyword evidence="4 5" id="KW-0413">Isomerase</keyword>
<dbReference type="GO" id="GO:1990481">
    <property type="term" value="P:mRNA pseudouridine synthesis"/>
    <property type="evidence" value="ECO:0007669"/>
    <property type="project" value="TreeGrafter"/>
</dbReference>
<evidence type="ECO:0000256" key="4">
    <source>
        <dbReference type="ARBA" id="ARBA00023235"/>
    </source>
</evidence>
<keyword evidence="9" id="KW-1185">Reference proteome</keyword>
<reference evidence="8 9" key="1">
    <citation type="submission" date="2016-11" db="EMBL/GenBank/DDBJ databases">
        <authorList>
            <person name="Jaros S."/>
            <person name="Januszkiewicz K."/>
            <person name="Wedrychowicz H."/>
        </authorList>
    </citation>
    <scope>NUCLEOTIDE SEQUENCE [LARGE SCALE GENOMIC DNA]</scope>
    <source>
        <strain evidence="8 9">DSM 9705</strain>
    </source>
</reference>
<organism evidence="8 9">
    <name type="scientific">Desulfofustis glycolicus DSM 9705</name>
    <dbReference type="NCBI Taxonomy" id="1121409"/>
    <lineage>
        <taxon>Bacteria</taxon>
        <taxon>Pseudomonadati</taxon>
        <taxon>Thermodesulfobacteriota</taxon>
        <taxon>Desulfobulbia</taxon>
        <taxon>Desulfobulbales</taxon>
        <taxon>Desulfocapsaceae</taxon>
        <taxon>Desulfofustis</taxon>
    </lineage>
</organism>
<dbReference type="EMBL" id="FQXS01000002">
    <property type="protein sequence ID" value="SHH44514.1"/>
    <property type="molecule type" value="Genomic_DNA"/>
</dbReference>
<dbReference type="InterPro" id="IPR014780">
    <property type="entry name" value="tRNA_psdUridine_synth_TruB"/>
</dbReference>
<evidence type="ECO:0000313" key="9">
    <source>
        <dbReference type="Proteomes" id="UP000184139"/>
    </source>
</evidence>
<dbReference type="GO" id="GO:0031119">
    <property type="term" value="P:tRNA pseudouridine synthesis"/>
    <property type="evidence" value="ECO:0007669"/>
    <property type="project" value="UniProtKB-UniRule"/>
</dbReference>
<sequence length="258" mass="27924">MTVPFAPGMVLVDKPAGKTSFAMVRLVRRLSGVKKVGHAGTLDPFATGLLVVCIGRPATRLIDRIMAGEKQYLATLVLGTVSSTQDPEGQLIRSEPWPPIEHQTIEQVLDRFRGPIMQSPPAFSAVKHQGKPLYHYARNGIIIEKPPRPVTISLLRWLDPREQVTMSAPTLELLVECSKGTYIRTLAADIGAALGCGAYLTALRRLASGSFSVEQSVCGQALAAENGPELLRQAFVDVDEVQKCLQSSGKSDNITCYG</sequence>